<name>A0ACB9C1I5_ARCLA</name>
<dbReference type="EMBL" id="CM042051">
    <property type="protein sequence ID" value="KAI3728181.1"/>
    <property type="molecule type" value="Genomic_DNA"/>
</dbReference>
<dbReference type="Proteomes" id="UP001055879">
    <property type="component" value="Linkage Group LG05"/>
</dbReference>
<evidence type="ECO:0000313" key="1">
    <source>
        <dbReference type="EMBL" id="KAI3728181.1"/>
    </source>
</evidence>
<keyword evidence="2" id="KW-1185">Reference proteome</keyword>
<proteinExistence type="predicted"/>
<reference evidence="1 2" key="2">
    <citation type="journal article" date="2022" name="Mol. Ecol. Resour.">
        <title>The genomes of chicory, endive, great burdock and yacon provide insights into Asteraceae paleo-polyploidization history and plant inulin production.</title>
        <authorList>
            <person name="Fan W."/>
            <person name="Wang S."/>
            <person name="Wang H."/>
            <person name="Wang A."/>
            <person name="Jiang F."/>
            <person name="Liu H."/>
            <person name="Zhao H."/>
            <person name="Xu D."/>
            <person name="Zhang Y."/>
        </authorList>
    </citation>
    <scope>NUCLEOTIDE SEQUENCE [LARGE SCALE GENOMIC DNA]</scope>
    <source>
        <strain evidence="2">cv. Niubang</strain>
    </source>
</reference>
<organism evidence="1 2">
    <name type="scientific">Arctium lappa</name>
    <name type="common">Greater burdock</name>
    <name type="synonym">Lappa major</name>
    <dbReference type="NCBI Taxonomy" id="4217"/>
    <lineage>
        <taxon>Eukaryota</taxon>
        <taxon>Viridiplantae</taxon>
        <taxon>Streptophyta</taxon>
        <taxon>Embryophyta</taxon>
        <taxon>Tracheophyta</taxon>
        <taxon>Spermatophyta</taxon>
        <taxon>Magnoliopsida</taxon>
        <taxon>eudicotyledons</taxon>
        <taxon>Gunneridae</taxon>
        <taxon>Pentapetalae</taxon>
        <taxon>asterids</taxon>
        <taxon>campanulids</taxon>
        <taxon>Asterales</taxon>
        <taxon>Asteraceae</taxon>
        <taxon>Carduoideae</taxon>
        <taxon>Cardueae</taxon>
        <taxon>Arctiinae</taxon>
        <taxon>Arctium</taxon>
    </lineage>
</organism>
<protein>
    <submittedName>
        <fullName evidence="1">Uncharacterized protein</fullName>
    </submittedName>
</protein>
<comment type="caution">
    <text evidence="1">The sequence shown here is derived from an EMBL/GenBank/DDBJ whole genome shotgun (WGS) entry which is preliminary data.</text>
</comment>
<reference evidence="2" key="1">
    <citation type="journal article" date="2022" name="Mol. Ecol. Resour.">
        <title>The genomes of chicory, endive, great burdock and yacon provide insights into Asteraceae palaeo-polyploidization history and plant inulin production.</title>
        <authorList>
            <person name="Fan W."/>
            <person name="Wang S."/>
            <person name="Wang H."/>
            <person name="Wang A."/>
            <person name="Jiang F."/>
            <person name="Liu H."/>
            <person name="Zhao H."/>
            <person name="Xu D."/>
            <person name="Zhang Y."/>
        </authorList>
    </citation>
    <scope>NUCLEOTIDE SEQUENCE [LARGE SCALE GENOMIC DNA]</scope>
    <source>
        <strain evidence="2">cv. Niubang</strain>
    </source>
</reference>
<accession>A0ACB9C1I5</accession>
<evidence type="ECO:0000313" key="2">
    <source>
        <dbReference type="Proteomes" id="UP001055879"/>
    </source>
</evidence>
<gene>
    <name evidence="1" type="ORF">L6452_16813</name>
</gene>
<sequence>MRHNNSLTQNYFIPNLKNTLNTNTISLRPSRHLATMAPGSQAAVDVPAGRSGGKILKARKTAARKTPYDRPTSHQPQPPLLQPESPSWFSGLALPAKFVAGGASKFFSSFWNPKSWSAPSSSSSSSSDSDSESEDDYEDNENPSDGVIELNQQQKDRSSRKSETLHLIEQLLMLEQYSREECDKLIEIINSRVVDYSMREGVDAGPSMTRGWTNDETPDRRSQVILEAKKWVAEKKYRSGSKLDLDNGIYALKSVTTPQSTEGEAGSPVDVAKSYMRARPPWASPINHNNSLTPSPLAADLFKEGTQYASGGGISFSSAKRDYLSAGSWNIEDEIRRLRSKATEDMLSSNRSLKLASSMLEHDTPKHSLANDKPLSIIERDEPITFKALKSVDEIVNLAAEGGTTGLSDMRTTQIDIPTETLPTMPVLEQYQGMDSVEMIEKPHHTVPSDNEQNIGPSAEGNKLEKKEDGRQSDERNLDQESDGIVYVKADVVVDNKCYLMTESTEIPLIHNSQDSSNTNNDHAKAADGTTENRAVTRASRQSRRGKGRA</sequence>